<comment type="caution">
    <text evidence="1">The sequence shown here is derived from an EMBL/GenBank/DDBJ whole genome shotgun (WGS) entry which is preliminary data.</text>
</comment>
<dbReference type="Proteomes" id="UP000295627">
    <property type="component" value="Unassembled WGS sequence"/>
</dbReference>
<evidence type="ECO:0000313" key="1">
    <source>
        <dbReference type="EMBL" id="TDH20171.1"/>
    </source>
</evidence>
<proteinExistence type="predicted"/>
<reference evidence="1 2" key="1">
    <citation type="journal article" date="2019" name="Sci. Rep.">
        <title>Extended insight into the Mycobacterium chelonae-abscessus complex through whole genome sequencing of Mycobacterium salmoniphilum outbreak and Mycobacterium salmoniphilum-like strains.</title>
        <authorList>
            <person name="Behra P.R.K."/>
            <person name="Das S."/>
            <person name="Pettersson B.M.F."/>
            <person name="Shirreff L."/>
            <person name="DuCote T."/>
            <person name="Jacobsson K.G."/>
            <person name="Ennis D.G."/>
            <person name="Kirsebom L.A."/>
        </authorList>
    </citation>
    <scope>NUCLEOTIDE SEQUENCE [LARGE SCALE GENOMIC DNA]</scope>
    <source>
        <strain evidence="1 2">DSM 45524</strain>
    </source>
</reference>
<organism evidence="1 2">
    <name type="scientific">Mycobacteroides franklinii</name>
    <dbReference type="NCBI Taxonomy" id="948102"/>
    <lineage>
        <taxon>Bacteria</taxon>
        <taxon>Bacillati</taxon>
        <taxon>Actinomycetota</taxon>
        <taxon>Actinomycetes</taxon>
        <taxon>Mycobacteriales</taxon>
        <taxon>Mycobacteriaceae</taxon>
        <taxon>Mycobacteroides</taxon>
    </lineage>
</organism>
<accession>A0A4R5P8R7</accession>
<name>A0A4R5P8R7_9MYCO</name>
<gene>
    <name evidence="1" type="ORF">EJ571_15345</name>
</gene>
<dbReference type="AlphaFoldDB" id="A0A4R5P8R7"/>
<protein>
    <submittedName>
        <fullName evidence="1">DUF2236 domain-containing protein</fullName>
    </submittedName>
</protein>
<dbReference type="EMBL" id="RXLR01000017">
    <property type="protein sequence ID" value="TDH20171.1"/>
    <property type="molecule type" value="Genomic_DNA"/>
</dbReference>
<sequence length="185" mass="20697">MSSALFMGRSPASQVVVHSISAPNRWTPANLILPSSSSGSAPPTWKRLAHASNRRTCRLFACGINRTLLLTKTGQNGQSGSAQRFAETMQWALSVITDDGLLPQGPDYGSTLHVRLIHAFVRRHVAGPTSAIRIHARPQYRRPRNHRPFRQLYRTRSLTDFLTVAGQFYEVEDWPDSVRESGIVY</sequence>
<evidence type="ECO:0000313" key="2">
    <source>
        <dbReference type="Proteomes" id="UP000295627"/>
    </source>
</evidence>